<sequence>MCRRACNGQEAALFVVDDLERVSDTEQGAALRGFARGCHAVIFSTDLLGEVAAWHEIMKT</sequence>
<accession>A0A086MZ30</accession>
<gene>
    <name evidence="1" type="ORF">FM21_25580</name>
</gene>
<name>A0A086MZ30_9ACTN</name>
<dbReference type="AlphaFoldDB" id="A0A086MZ30"/>
<dbReference type="EMBL" id="JNFQ01000002">
    <property type="protein sequence ID" value="KFG74148.1"/>
    <property type="molecule type" value="Genomic_DNA"/>
</dbReference>
<proteinExistence type="predicted"/>
<comment type="caution">
    <text evidence="1">The sequence shown here is derived from an EMBL/GenBank/DDBJ whole genome shotgun (WGS) entry which is preliminary data.</text>
</comment>
<dbReference type="Proteomes" id="UP000029095">
    <property type="component" value="Unassembled WGS sequence"/>
</dbReference>
<reference evidence="1 2" key="1">
    <citation type="submission" date="2014-05" db="EMBL/GenBank/DDBJ databases">
        <title>Complete genome sequence of the Streptomyces mutabilis TRM45540.</title>
        <authorList>
            <person name="Luo X."/>
            <person name="Zhang L."/>
        </authorList>
    </citation>
    <scope>NUCLEOTIDE SEQUENCE [LARGE SCALE GENOMIC DNA]</scope>
    <source>
        <strain evidence="1 2">TRM45540</strain>
    </source>
</reference>
<evidence type="ECO:0000313" key="1">
    <source>
        <dbReference type="EMBL" id="KFG74148.1"/>
    </source>
</evidence>
<keyword evidence="2" id="KW-1185">Reference proteome</keyword>
<organism evidence="1 2">
    <name type="scientific">Streptomyces mutabilis</name>
    <dbReference type="NCBI Taxonomy" id="67332"/>
    <lineage>
        <taxon>Bacteria</taxon>
        <taxon>Bacillati</taxon>
        <taxon>Actinomycetota</taxon>
        <taxon>Actinomycetes</taxon>
        <taxon>Kitasatosporales</taxon>
        <taxon>Streptomycetaceae</taxon>
        <taxon>Streptomyces</taxon>
    </lineage>
</organism>
<dbReference type="HOGENOM" id="CLU_2939898_0_0_11"/>
<evidence type="ECO:0000313" key="2">
    <source>
        <dbReference type="Proteomes" id="UP000029095"/>
    </source>
</evidence>
<protein>
    <submittedName>
        <fullName evidence="1">Uncharacterized protein</fullName>
    </submittedName>
</protein>